<gene>
    <name evidence="14" type="primary">rnhB</name>
    <name evidence="18" type="ORF">N801_13565</name>
</gene>
<feature type="binding site" evidence="14 15">
    <location>
        <position position="30"/>
    </location>
    <ligand>
        <name>a divalent metal cation</name>
        <dbReference type="ChEBI" id="CHEBI:60240"/>
    </ligand>
</feature>
<dbReference type="AlphaFoldDB" id="A0A0A0JTL0"/>
<evidence type="ECO:0000256" key="3">
    <source>
        <dbReference type="ARBA" id="ARBA00004065"/>
    </source>
</evidence>
<dbReference type="GO" id="GO:0030145">
    <property type="term" value="F:manganese ion binding"/>
    <property type="evidence" value="ECO:0007669"/>
    <property type="project" value="UniProtKB-UniRule"/>
</dbReference>
<evidence type="ECO:0000256" key="14">
    <source>
        <dbReference type="HAMAP-Rule" id="MF_00052"/>
    </source>
</evidence>
<dbReference type="PROSITE" id="PS51975">
    <property type="entry name" value="RNASE_H_2"/>
    <property type="match status" value="1"/>
</dbReference>
<dbReference type="PANTHER" id="PTHR10954">
    <property type="entry name" value="RIBONUCLEASE H2 SUBUNIT A"/>
    <property type="match status" value="1"/>
</dbReference>
<evidence type="ECO:0000256" key="8">
    <source>
        <dbReference type="ARBA" id="ARBA00022490"/>
    </source>
</evidence>
<evidence type="ECO:0000256" key="7">
    <source>
        <dbReference type="ARBA" id="ARBA00019179"/>
    </source>
</evidence>
<dbReference type="GO" id="GO:0032299">
    <property type="term" value="C:ribonuclease H2 complex"/>
    <property type="evidence" value="ECO:0007669"/>
    <property type="project" value="TreeGrafter"/>
</dbReference>
<keyword evidence="9 14" id="KW-0540">Nuclease</keyword>
<feature type="binding site" evidence="14 15">
    <location>
        <position position="31"/>
    </location>
    <ligand>
        <name>a divalent metal cation</name>
        <dbReference type="ChEBI" id="CHEBI:60240"/>
    </ligand>
</feature>
<dbReference type="InterPro" id="IPR001352">
    <property type="entry name" value="RNase_HII/HIII"/>
</dbReference>
<evidence type="ECO:0000256" key="5">
    <source>
        <dbReference type="ARBA" id="ARBA00007383"/>
    </source>
</evidence>
<evidence type="ECO:0000256" key="2">
    <source>
        <dbReference type="ARBA" id="ARBA00001946"/>
    </source>
</evidence>
<dbReference type="NCBIfam" id="NF000595">
    <property type="entry name" value="PRK00015.1-3"/>
    <property type="match status" value="1"/>
</dbReference>
<keyword evidence="12 14" id="KW-0378">Hydrolase</keyword>
<organism evidence="18 19">
    <name type="scientific">Knoellia aerolata DSM 18566</name>
    <dbReference type="NCBI Taxonomy" id="1385519"/>
    <lineage>
        <taxon>Bacteria</taxon>
        <taxon>Bacillati</taxon>
        <taxon>Actinomycetota</taxon>
        <taxon>Actinomycetes</taxon>
        <taxon>Micrococcales</taxon>
        <taxon>Intrasporangiaceae</taxon>
        <taxon>Knoellia</taxon>
    </lineage>
</organism>
<dbReference type="EC" id="3.1.26.4" evidence="6 14"/>
<dbReference type="HAMAP" id="MF_00052_B">
    <property type="entry name" value="RNase_HII_B"/>
    <property type="match status" value="1"/>
</dbReference>
<evidence type="ECO:0000256" key="16">
    <source>
        <dbReference type="RuleBase" id="RU003515"/>
    </source>
</evidence>
<dbReference type="Gene3D" id="3.30.420.10">
    <property type="entry name" value="Ribonuclease H-like superfamily/Ribonuclease H"/>
    <property type="match status" value="1"/>
</dbReference>
<evidence type="ECO:0000256" key="4">
    <source>
        <dbReference type="ARBA" id="ARBA00004496"/>
    </source>
</evidence>
<keyword evidence="11 14" id="KW-0255">Endonuclease</keyword>
<evidence type="ECO:0000256" key="6">
    <source>
        <dbReference type="ARBA" id="ARBA00012180"/>
    </source>
</evidence>
<comment type="caution">
    <text evidence="18">The sequence shown here is derived from an EMBL/GenBank/DDBJ whole genome shotgun (WGS) entry which is preliminary data.</text>
</comment>
<dbReference type="InterPro" id="IPR036397">
    <property type="entry name" value="RNaseH_sf"/>
</dbReference>
<dbReference type="RefSeq" id="WP_035938734.1">
    <property type="nucleotide sequence ID" value="NZ_AVPL01000040.1"/>
</dbReference>
<evidence type="ECO:0000256" key="11">
    <source>
        <dbReference type="ARBA" id="ARBA00022759"/>
    </source>
</evidence>
<evidence type="ECO:0000256" key="10">
    <source>
        <dbReference type="ARBA" id="ARBA00022723"/>
    </source>
</evidence>
<dbReference type="OrthoDB" id="9803420at2"/>
<dbReference type="PANTHER" id="PTHR10954:SF18">
    <property type="entry name" value="RIBONUCLEASE HII"/>
    <property type="match status" value="1"/>
</dbReference>
<sequence>MPVAPRSRKPNLRVERALQRDGYRLLAGMDEVGRGALAGPVSVGVVVIDDTCRSAPQGVRDSKLLQPHVRESMVPRIRRWALAYAVGHASPAEIDEVGIIAALRLAGRRALATLDVVPDLVILDGNHDWLTSPDEVGLLAFTDEEVHTPPVTTMIKADLTCSSVASASVLAKVERDRIMVGLAGDHAAYAWELNKGYAAPEHLDALREHGPCALHRRSWRLPGTAVDDGPWGEPGAVVVDGPDMVTLTAAPPTTELDTHER</sequence>
<dbReference type="STRING" id="1385519.N801_13565"/>
<evidence type="ECO:0000256" key="1">
    <source>
        <dbReference type="ARBA" id="ARBA00000077"/>
    </source>
</evidence>
<name>A0A0A0JTL0_9MICO</name>
<keyword evidence="13 14" id="KW-0464">Manganese</keyword>
<comment type="similarity">
    <text evidence="5 14 16">Belongs to the RNase HII family.</text>
</comment>
<dbReference type="GO" id="GO:0005737">
    <property type="term" value="C:cytoplasm"/>
    <property type="evidence" value="ECO:0007669"/>
    <property type="project" value="UniProtKB-SubCell"/>
</dbReference>
<comment type="subcellular location">
    <subcellularLocation>
        <location evidence="4 14">Cytoplasm</location>
    </subcellularLocation>
</comment>
<evidence type="ECO:0000313" key="18">
    <source>
        <dbReference type="EMBL" id="KGN40483.1"/>
    </source>
</evidence>
<evidence type="ECO:0000256" key="15">
    <source>
        <dbReference type="PROSITE-ProRule" id="PRU01319"/>
    </source>
</evidence>
<proteinExistence type="inferred from homology"/>
<dbReference type="GO" id="GO:0003723">
    <property type="term" value="F:RNA binding"/>
    <property type="evidence" value="ECO:0007669"/>
    <property type="project" value="UniProtKB-UniRule"/>
</dbReference>
<evidence type="ECO:0000256" key="13">
    <source>
        <dbReference type="ARBA" id="ARBA00023211"/>
    </source>
</evidence>
<dbReference type="Proteomes" id="UP000030013">
    <property type="component" value="Unassembled WGS sequence"/>
</dbReference>
<evidence type="ECO:0000313" key="19">
    <source>
        <dbReference type="Proteomes" id="UP000030013"/>
    </source>
</evidence>
<reference evidence="18 19" key="1">
    <citation type="submission" date="2013-08" db="EMBL/GenBank/DDBJ databases">
        <title>The genome sequence of Knoellia aerolata.</title>
        <authorList>
            <person name="Zhu W."/>
            <person name="Wang G."/>
        </authorList>
    </citation>
    <scope>NUCLEOTIDE SEQUENCE [LARGE SCALE GENOMIC DNA]</scope>
    <source>
        <strain evidence="18 19">DSM 18566</strain>
    </source>
</reference>
<keyword evidence="8 14" id="KW-0963">Cytoplasm</keyword>
<accession>A0A0A0JTL0</accession>
<feature type="domain" description="RNase H type-2" evidence="17">
    <location>
        <begin position="24"/>
        <end position="231"/>
    </location>
</feature>
<comment type="function">
    <text evidence="3 14 16">Endonuclease that specifically degrades the RNA of RNA-DNA hybrids.</text>
</comment>
<comment type="catalytic activity">
    <reaction evidence="1 14 15 16">
        <text>Endonucleolytic cleavage to 5'-phosphomonoester.</text>
        <dbReference type="EC" id="3.1.26.4"/>
    </reaction>
</comment>
<keyword evidence="10 14" id="KW-0479">Metal-binding</keyword>
<dbReference type="InterPro" id="IPR022898">
    <property type="entry name" value="RNase_HII"/>
</dbReference>
<dbReference type="InterPro" id="IPR012337">
    <property type="entry name" value="RNaseH-like_sf"/>
</dbReference>
<protein>
    <recommendedName>
        <fullName evidence="7 14">Ribonuclease HII</fullName>
        <shortName evidence="14">RNase HII</shortName>
        <ecNumber evidence="6 14">3.1.26.4</ecNumber>
    </recommendedName>
</protein>
<dbReference type="GO" id="GO:0004523">
    <property type="term" value="F:RNA-DNA hybrid ribonuclease activity"/>
    <property type="evidence" value="ECO:0007669"/>
    <property type="project" value="UniProtKB-UniRule"/>
</dbReference>
<keyword evidence="19" id="KW-1185">Reference proteome</keyword>
<comment type="cofactor">
    <cofactor evidence="14 15">
        <name>Mn(2+)</name>
        <dbReference type="ChEBI" id="CHEBI:29035"/>
    </cofactor>
    <cofactor evidence="14 15">
        <name>Mg(2+)</name>
        <dbReference type="ChEBI" id="CHEBI:18420"/>
    </cofactor>
    <text evidence="14 15">Manganese or magnesium. Binds 1 divalent metal ion per monomer in the absence of substrate. May bind a second metal ion after substrate binding.</text>
</comment>
<evidence type="ECO:0000256" key="9">
    <source>
        <dbReference type="ARBA" id="ARBA00022722"/>
    </source>
</evidence>
<evidence type="ECO:0000259" key="17">
    <source>
        <dbReference type="PROSITE" id="PS51975"/>
    </source>
</evidence>
<dbReference type="EMBL" id="AVPL01000040">
    <property type="protein sequence ID" value="KGN40483.1"/>
    <property type="molecule type" value="Genomic_DNA"/>
</dbReference>
<dbReference type="InterPro" id="IPR024567">
    <property type="entry name" value="RNase_HII/HIII_dom"/>
</dbReference>
<dbReference type="CDD" id="cd07182">
    <property type="entry name" value="RNase_HII_bacteria_HII_like"/>
    <property type="match status" value="1"/>
</dbReference>
<dbReference type="GO" id="GO:0006298">
    <property type="term" value="P:mismatch repair"/>
    <property type="evidence" value="ECO:0007669"/>
    <property type="project" value="TreeGrafter"/>
</dbReference>
<evidence type="ECO:0000256" key="12">
    <source>
        <dbReference type="ARBA" id="ARBA00022801"/>
    </source>
</evidence>
<dbReference type="SUPFAM" id="SSF53098">
    <property type="entry name" value="Ribonuclease H-like"/>
    <property type="match status" value="1"/>
</dbReference>
<dbReference type="eggNOG" id="COG0164">
    <property type="taxonomic scope" value="Bacteria"/>
</dbReference>
<dbReference type="Pfam" id="PF01351">
    <property type="entry name" value="RNase_HII"/>
    <property type="match status" value="1"/>
</dbReference>
<comment type="cofactor">
    <cofactor evidence="2">
        <name>Mg(2+)</name>
        <dbReference type="ChEBI" id="CHEBI:18420"/>
    </cofactor>
</comment>
<feature type="binding site" evidence="14 15">
    <location>
        <position position="124"/>
    </location>
    <ligand>
        <name>a divalent metal cation</name>
        <dbReference type="ChEBI" id="CHEBI:60240"/>
    </ligand>
</feature>
<dbReference type="GO" id="GO:0043137">
    <property type="term" value="P:DNA replication, removal of RNA primer"/>
    <property type="evidence" value="ECO:0007669"/>
    <property type="project" value="TreeGrafter"/>
</dbReference>